<evidence type="ECO:0000313" key="2">
    <source>
        <dbReference type="Proteomes" id="UP000325315"/>
    </source>
</evidence>
<keyword evidence="2" id="KW-1185">Reference proteome</keyword>
<dbReference type="AlphaFoldDB" id="A0A5B6W927"/>
<reference evidence="2" key="1">
    <citation type="journal article" date="2019" name="Plant Biotechnol. J.">
        <title>Genome sequencing of the Australian wild diploid species Gossypium australe highlights disease resistance and delayed gland morphogenesis.</title>
        <authorList>
            <person name="Cai Y."/>
            <person name="Cai X."/>
            <person name="Wang Q."/>
            <person name="Wang P."/>
            <person name="Zhang Y."/>
            <person name="Cai C."/>
            <person name="Xu Y."/>
            <person name="Wang K."/>
            <person name="Zhou Z."/>
            <person name="Wang C."/>
            <person name="Geng S."/>
            <person name="Li B."/>
            <person name="Dong Q."/>
            <person name="Hou Y."/>
            <person name="Wang H."/>
            <person name="Ai P."/>
            <person name="Liu Z."/>
            <person name="Yi F."/>
            <person name="Sun M."/>
            <person name="An G."/>
            <person name="Cheng J."/>
            <person name="Zhang Y."/>
            <person name="Shi Q."/>
            <person name="Xie Y."/>
            <person name="Shi X."/>
            <person name="Chang Y."/>
            <person name="Huang F."/>
            <person name="Chen Y."/>
            <person name="Hong S."/>
            <person name="Mi L."/>
            <person name="Sun Q."/>
            <person name="Zhang L."/>
            <person name="Zhou B."/>
            <person name="Peng R."/>
            <person name="Zhang X."/>
            <person name="Liu F."/>
        </authorList>
    </citation>
    <scope>NUCLEOTIDE SEQUENCE [LARGE SCALE GENOMIC DNA]</scope>
    <source>
        <strain evidence="2">cv. PA1801</strain>
    </source>
</reference>
<protein>
    <submittedName>
        <fullName evidence="1">Uncharacterized protein</fullName>
    </submittedName>
</protein>
<accession>A0A5B6W927</accession>
<dbReference type="EMBL" id="SMMG02000004">
    <property type="protein sequence ID" value="KAA3477715.1"/>
    <property type="molecule type" value="Genomic_DNA"/>
</dbReference>
<comment type="caution">
    <text evidence="1">The sequence shown here is derived from an EMBL/GenBank/DDBJ whole genome shotgun (WGS) entry which is preliminary data.</text>
</comment>
<organism evidence="1 2">
    <name type="scientific">Gossypium australe</name>
    <dbReference type="NCBI Taxonomy" id="47621"/>
    <lineage>
        <taxon>Eukaryota</taxon>
        <taxon>Viridiplantae</taxon>
        <taxon>Streptophyta</taxon>
        <taxon>Embryophyta</taxon>
        <taxon>Tracheophyta</taxon>
        <taxon>Spermatophyta</taxon>
        <taxon>Magnoliopsida</taxon>
        <taxon>eudicotyledons</taxon>
        <taxon>Gunneridae</taxon>
        <taxon>Pentapetalae</taxon>
        <taxon>rosids</taxon>
        <taxon>malvids</taxon>
        <taxon>Malvales</taxon>
        <taxon>Malvaceae</taxon>
        <taxon>Malvoideae</taxon>
        <taxon>Gossypium</taxon>
    </lineage>
</organism>
<proteinExistence type="predicted"/>
<evidence type="ECO:0000313" key="1">
    <source>
        <dbReference type="EMBL" id="KAA3477715.1"/>
    </source>
</evidence>
<gene>
    <name evidence="1" type="ORF">EPI10_011583</name>
</gene>
<name>A0A5B6W927_9ROSI</name>
<dbReference type="Proteomes" id="UP000325315">
    <property type="component" value="Unassembled WGS sequence"/>
</dbReference>
<sequence length="103" mass="12253">MEILKDYDLENCGSFGISLRKFCLENDRLLLAELTIRPIFLFQILEEQLKDVKCDVYKQHIVSIWEWGTLIYEKIVCAYWKWVEARTIERSSSRTLFASPKNC</sequence>